<comment type="caution">
    <text evidence="2">The sequence shown here is derived from an EMBL/GenBank/DDBJ whole genome shotgun (WGS) entry which is preliminary data.</text>
</comment>
<evidence type="ECO:0000313" key="2">
    <source>
        <dbReference type="EMBL" id="GGU46994.1"/>
    </source>
</evidence>
<feature type="compositionally biased region" description="Basic and acidic residues" evidence="1">
    <location>
        <begin position="1"/>
        <end position="12"/>
    </location>
</feature>
<dbReference type="Proteomes" id="UP000654471">
    <property type="component" value="Unassembled WGS sequence"/>
</dbReference>
<dbReference type="EMBL" id="BMRP01000002">
    <property type="protein sequence ID" value="GGU46994.1"/>
    <property type="molecule type" value="Genomic_DNA"/>
</dbReference>
<organism evidence="2 3">
    <name type="scientific">Streptomyces albospinus</name>
    <dbReference type="NCBI Taxonomy" id="285515"/>
    <lineage>
        <taxon>Bacteria</taxon>
        <taxon>Bacillati</taxon>
        <taxon>Actinomycetota</taxon>
        <taxon>Actinomycetes</taxon>
        <taxon>Kitasatosporales</taxon>
        <taxon>Streptomycetaceae</taxon>
        <taxon>Streptomyces</taxon>
    </lineage>
</organism>
<accession>A0ABQ2UP13</accession>
<protein>
    <submittedName>
        <fullName evidence="2">Uncharacterized protein</fullName>
    </submittedName>
</protein>
<keyword evidence="3" id="KW-1185">Reference proteome</keyword>
<evidence type="ECO:0000256" key="1">
    <source>
        <dbReference type="SAM" id="MobiDB-lite"/>
    </source>
</evidence>
<name>A0ABQ2UP13_9ACTN</name>
<evidence type="ECO:0000313" key="3">
    <source>
        <dbReference type="Proteomes" id="UP000654471"/>
    </source>
</evidence>
<feature type="region of interest" description="Disordered" evidence="1">
    <location>
        <begin position="1"/>
        <end position="64"/>
    </location>
</feature>
<reference evidence="3" key="1">
    <citation type="journal article" date="2019" name="Int. J. Syst. Evol. Microbiol.">
        <title>The Global Catalogue of Microorganisms (GCM) 10K type strain sequencing project: providing services to taxonomists for standard genome sequencing and annotation.</title>
        <authorList>
            <consortium name="The Broad Institute Genomics Platform"/>
            <consortium name="The Broad Institute Genome Sequencing Center for Infectious Disease"/>
            <person name="Wu L."/>
            <person name="Ma J."/>
        </authorList>
    </citation>
    <scope>NUCLEOTIDE SEQUENCE [LARGE SCALE GENOMIC DNA]</scope>
    <source>
        <strain evidence="3">JCM 3399</strain>
    </source>
</reference>
<proteinExistence type="predicted"/>
<gene>
    <name evidence="2" type="ORF">GCM10010211_08390</name>
</gene>
<sequence>MPRTDEYQDQRDSAPGTTAGVESSDSPSMVAGQARAAAPSEGGCYTDARREAGPAAVRGSAPGPPFADCVQCRRPTEYPVSRPGVVLCPVCEWQEAQRAACSG</sequence>